<feature type="transmembrane region" description="Helical" evidence="1">
    <location>
        <begin position="122"/>
        <end position="140"/>
    </location>
</feature>
<dbReference type="STRING" id="1758689.SGUI_1742"/>
<keyword evidence="1" id="KW-1133">Transmembrane helix</keyword>
<keyword evidence="3" id="KW-1185">Reference proteome</keyword>
<keyword evidence="1" id="KW-0812">Transmembrane</keyword>
<evidence type="ECO:0000256" key="1">
    <source>
        <dbReference type="SAM" id="Phobius"/>
    </source>
</evidence>
<dbReference type="Pfam" id="PF09945">
    <property type="entry name" value="DUF2177"/>
    <property type="match status" value="1"/>
</dbReference>
<gene>
    <name evidence="2" type="ORF">SGUI_1742</name>
</gene>
<dbReference type="AlphaFoldDB" id="A0A1B1NCH9"/>
<dbReference type="InterPro" id="IPR018687">
    <property type="entry name" value="DUF2177_membr"/>
</dbReference>
<organism evidence="2 3">
    <name type="scientific">Serinicoccus hydrothermalis</name>
    <dbReference type="NCBI Taxonomy" id="1758689"/>
    <lineage>
        <taxon>Bacteria</taxon>
        <taxon>Bacillati</taxon>
        <taxon>Actinomycetota</taxon>
        <taxon>Actinomycetes</taxon>
        <taxon>Micrococcales</taxon>
        <taxon>Ornithinimicrobiaceae</taxon>
        <taxon>Serinicoccus</taxon>
    </lineage>
</organism>
<sequence>MSDAGPPSRLGAGRWLASLAATGVAFGALDALWLGVLAKDKYASSFGSLMADPVNVPAAAAFYGIYTVGLTHFATAPAVAAGSIGRAAGQGAALGLVAYAAYDLTSLAVIDGFPADVVPLDLAWGSLASAAAAAVATAVVRRRGRR</sequence>
<proteinExistence type="predicted"/>
<dbReference type="RefSeq" id="WP_202816567.1">
    <property type="nucleotide sequence ID" value="NZ_CP014989.1"/>
</dbReference>
<accession>A0A1B1NCH9</accession>
<reference evidence="2 3" key="1">
    <citation type="submission" date="2016-03" db="EMBL/GenBank/DDBJ databases">
        <title>Shallow-sea hydrothermal system.</title>
        <authorList>
            <person name="Tang K."/>
        </authorList>
    </citation>
    <scope>NUCLEOTIDE SEQUENCE [LARGE SCALE GENOMIC DNA]</scope>
    <source>
        <strain evidence="2 3">JLT9</strain>
    </source>
</reference>
<name>A0A1B1NCH9_9MICO</name>
<protein>
    <recommendedName>
        <fullName evidence="4">DUF2177 family protein</fullName>
    </recommendedName>
</protein>
<evidence type="ECO:0000313" key="2">
    <source>
        <dbReference type="EMBL" id="ANS79138.1"/>
    </source>
</evidence>
<evidence type="ECO:0000313" key="3">
    <source>
        <dbReference type="Proteomes" id="UP000092482"/>
    </source>
</evidence>
<dbReference type="KEGG" id="serj:SGUI_1742"/>
<feature type="transmembrane region" description="Helical" evidence="1">
    <location>
        <begin position="56"/>
        <end position="80"/>
    </location>
</feature>
<dbReference type="EMBL" id="CP014989">
    <property type="protein sequence ID" value="ANS79138.1"/>
    <property type="molecule type" value="Genomic_DNA"/>
</dbReference>
<dbReference type="Proteomes" id="UP000092482">
    <property type="component" value="Chromosome"/>
</dbReference>
<feature type="transmembrane region" description="Helical" evidence="1">
    <location>
        <begin position="12"/>
        <end position="36"/>
    </location>
</feature>
<evidence type="ECO:0008006" key="4">
    <source>
        <dbReference type="Google" id="ProtNLM"/>
    </source>
</evidence>
<keyword evidence="1" id="KW-0472">Membrane</keyword>